<proteinExistence type="predicted"/>
<evidence type="ECO:0000313" key="2">
    <source>
        <dbReference type="Proteomes" id="UP000305524"/>
    </source>
</evidence>
<dbReference type="Proteomes" id="UP000305524">
    <property type="component" value="Unassembled WGS sequence"/>
</dbReference>
<protein>
    <submittedName>
        <fullName evidence="1">Uncharacterized protein</fullName>
    </submittedName>
</protein>
<dbReference type="RefSeq" id="WP_137058660.1">
    <property type="nucleotide sequence ID" value="NZ_SZOD01000615.1"/>
</dbReference>
<dbReference type="EMBL" id="SZOD01000615">
    <property type="protein sequence ID" value="TKI82065.1"/>
    <property type="molecule type" value="Genomic_DNA"/>
</dbReference>
<reference evidence="1 2" key="1">
    <citation type="journal article" date="2019" name="Environ. Microbiol.">
        <title>An active ?-lactamase is a part of an orchestrated cell wall stress resistance network of Bacillus subtilis and related rhizosphere species.</title>
        <authorList>
            <person name="Bucher T."/>
            <person name="Keren-Paz A."/>
            <person name="Hausser J."/>
            <person name="Olender T."/>
            <person name="Cytryn E."/>
            <person name="Kolodkin-Gal I."/>
        </authorList>
    </citation>
    <scope>NUCLEOTIDE SEQUENCE [LARGE SCALE GENOMIC DNA]</scope>
    <source>
        <strain evidence="1 2">I186</strain>
    </source>
</reference>
<organism evidence="1 2">
    <name type="scientific">Bacillus mycoides</name>
    <dbReference type="NCBI Taxonomy" id="1405"/>
    <lineage>
        <taxon>Bacteria</taxon>
        <taxon>Bacillati</taxon>
        <taxon>Bacillota</taxon>
        <taxon>Bacilli</taxon>
        <taxon>Bacillales</taxon>
        <taxon>Bacillaceae</taxon>
        <taxon>Bacillus</taxon>
        <taxon>Bacillus cereus group</taxon>
    </lineage>
</organism>
<evidence type="ECO:0000313" key="1">
    <source>
        <dbReference type="EMBL" id="TKI82065.1"/>
    </source>
</evidence>
<gene>
    <name evidence="1" type="ORF">FC701_22795</name>
</gene>
<dbReference type="AlphaFoldDB" id="A0A4U3A3Q7"/>
<accession>A0A4U3A3Q7</accession>
<name>A0A4U3A3Q7_BACMY</name>
<sequence length="99" mass="11976">MKHVEAHFREKQRREKIENIFNKQIRGESYFLCPSFKWKNIVFQQYNKIKQQELSIEQLISLLEKKEISFGQNRTLIHYPIVAFLEHIAKTFGESIHIN</sequence>
<comment type="caution">
    <text evidence="1">The sequence shown here is derived from an EMBL/GenBank/DDBJ whole genome shotgun (WGS) entry which is preliminary data.</text>
</comment>